<dbReference type="RefSeq" id="WP_146596912.1">
    <property type="nucleotide sequence ID" value="NZ_SJPT01000010.1"/>
</dbReference>
<dbReference type="Proteomes" id="UP000316304">
    <property type="component" value="Unassembled WGS sequence"/>
</dbReference>
<comment type="caution">
    <text evidence="1">The sequence shown here is derived from an EMBL/GenBank/DDBJ whole genome shotgun (WGS) entry which is preliminary data.</text>
</comment>
<keyword evidence="2" id="KW-1185">Reference proteome</keyword>
<evidence type="ECO:0000313" key="1">
    <source>
        <dbReference type="EMBL" id="TWU17726.1"/>
    </source>
</evidence>
<gene>
    <name evidence="1" type="ORF">Pla52o_49410</name>
</gene>
<name>A0A5C6C2K7_9BACT</name>
<evidence type="ECO:0000313" key="2">
    <source>
        <dbReference type="Proteomes" id="UP000316304"/>
    </source>
</evidence>
<sequence length="73" mass="8055">MSSPRGVRECQAVLHCPADGGIKRAVPSPIALPEVDRDAFVDEFQRVYASLGWTIEMIKTIAPKSEQAKKDSR</sequence>
<reference evidence="1 2" key="1">
    <citation type="submission" date="2019-02" db="EMBL/GenBank/DDBJ databases">
        <title>Deep-cultivation of Planctomycetes and their phenomic and genomic characterization uncovers novel biology.</title>
        <authorList>
            <person name="Wiegand S."/>
            <person name="Jogler M."/>
            <person name="Boedeker C."/>
            <person name="Pinto D."/>
            <person name="Vollmers J."/>
            <person name="Rivas-Marin E."/>
            <person name="Kohn T."/>
            <person name="Peeters S.H."/>
            <person name="Heuer A."/>
            <person name="Rast P."/>
            <person name="Oberbeckmann S."/>
            <person name="Bunk B."/>
            <person name="Jeske O."/>
            <person name="Meyerdierks A."/>
            <person name="Storesund J.E."/>
            <person name="Kallscheuer N."/>
            <person name="Luecker S."/>
            <person name="Lage O.M."/>
            <person name="Pohl T."/>
            <person name="Merkel B.J."/>
            <person name="Hornburger P."/>
            <person name="Mueller R.-W."/>
            <person name="Bruemmer F."/>
            <person name="Labrenz M."/>
            <person name="Spormann A.M."/>
            <person name="Op Den Camp H."/>
            <person name="Overmann J."/>
            <person name="Amann R."/>
            <person name="Jetten M.S.M."/>
            <person name="Mascher T."/>
            <person name="Medema M.H."/>
            <person name="Devos D.P."/>
            <person name="Kaster A.-K."/>
            <person name="Ovreas L."/>
            <person name="Rohde M."/>
            <person name="Galperin M.Y."/>
            <person name="Jogler C."/>
        </authorList>
    </citation>
    <scope>NUCLEOTIDE SEQUENCE [LARGE SCALE GENOMIC DNA]</scope>
    <source>
        <strain evidence="1 2">Pla52o</strain>
    </source>
</reference>
<accession>A0A5C6C2K7</accession>
<proteinExistence type="predicted"/>
<dbReference type="EMBL" id="SJPT01000010">
    <property type="protein sequence ID" value="TWU17726.1"/>
    <property type="molecule type" value="Genomic_DNA"/>
</dbReference>
<dbReference type="AlphaFoldDB" id="A0A5C6C2K7"/>
<dbReference type="OrthoDB" id="286810at2"/>
<protein>
    <submittedName>
        <fullName evidence="1">Uncharacterized protein</fullName>
    </submittedName>
</protein>
<organism evidence="1 2">
    <name type="scientific">Novipirellula galeiformis</name>
    <dbReference type="NCBI Taxonomy" id="2528004"/>
    <lineage>
        <taxon>Bacteria</taxon>
        <taxon>Pseudomonadati</taxon>
        <taxon>Planctomycetota</taxon>
        <taxon>Planctomycetia</taxon>
        <taxon>Pirellulales</taxon>
        <taxon>Pirellulaceae</taxon>
        <taxon>Novipirellula</taxon>
    </lineage>
</organism>